<accession>A0ABU5IUH5</accession>
<dbReference type="EMBL" id="JAXOFX010000002">
    <property type="protein sequence ID" value="MDZ5470801.1"/>
    <property type="molecule type" value="Genomic_DNA"/>
</dbReference>
<dbReference type="Proteomes" id="UP001290455">
    <property type="component" value="Unassembled WGS sequence"/>
</dbReference>
<evidence type="ECO:0000256" key="1">
    <source>
        <dbReference type="SAM" id="Phobius"/>
    </source>
</evidence>
<feature type="transmembrane region" description="Helical" evidence="1">
    <location>
        <begin position="31"/>
        <end position="47"/>
    </location>
</feature>
<organism evidence="2 3">
    <name type="scientific">Robertmurraya mangrovi</name>
    <dbReference type="NCBI Taxonomy" id="3098077"/>
    <lineage>
        <taxon>Bacteria</taxon>
        <taxon>Bacillati</taxon>
        <taxon>Bacillota</taxon>
        <taxon>Bacilli</taxon>
        <taxon>Bacillales</taxon>
        <taxon>Bacillaceae</taxon>
        <taxon>Robertmurraya</taxon>
    </lineage>
</organism>
<protein>
    <recommendedName>
        <fullName evidence="4">MFS transporter</fullName>
    </recommendedName>
</protein>
<feature type="transmembrane region" description="Helical" evidence="1">
    <location>
        <begin position="6"/>
        <end position="24"/>
    </location>
</feature>
<sequence length="527" mass="61085">MEEFLISIAALVILVPIVYFLPLGLSKKGKITLIVTALFLANLGLLTRNQYPLWQVVLILLLLLSLITYVIDRRFGKQVYKVLVDKEITNFEEFNNVKTKVEPKQLEINNNLEHSLNEINLEEFESIIDKNEQKSNFNSAENFVDLEGINIDEIQVTDSVEPKVPKQDVVLNIAELEDSIEFFNDKESTIQEPISTIDINHDESAENEVSGYMSDIEKLLEGDLDLETLLLEENQVNTSNPEGEDRENIPLDIQDSDYHIEELNLEEISMGIIASNVSELDFDVIEEINIDNGESITDALENIQIPILTDIEEIKQEHLNSKEYESVPILTEVEIEESTLEEEGYNIGELGKINNNEKDSRIKDVPYIEVLNQVAVSFDSNNAYNGELNQPRSEQNDEIHHVMITEELQEENLFKSPVFDELEDMEEQTKQRQKTLLQQKLFQTMVDQLYVARKTMLLEEYESLIIQHLHPDMSVQEYYTFASLLIQHYITHKERPKLKVLLEDLIDKMEDYPVLEMEIQYLYEQYC</sequence>
<comment type="caution">
    <text evidence="2">The sequence shown here is derived from an EMBL/GenBank/DDBJ whole genome shotgun (WGS) entry which is preliminary data.</text>
</comment>
<keyword evidence="1" id="KW-0472">Membrane</keyword>
<evidence type="ECO:0000313" key="2">
    <source>
        <dbReference type="EMBL" id="MDZ5470801.1"/>
    </source>
</evidence>
<name>A0ABU5IUH5_9BACI</name>
<gene>
    <name evidence="2" type="ORF">SM124_03450</name>
</gene>
<keyword evidence="2" id="KW-0614">Plasmid</keyword>
<evidence type="ECO:0000313" key="3">
    <source>
        <dbReference type="Proteomes" id="UP001290455"/>
    </source>
</evidence>
<feature type="transmembrane region" description="Helical" evidence="1">
    <location>
        <begin position="53"/>
        <end position="71"/>
    </location>
</feature>
<proteinExistence type="predicted"/>
<keyword evidence="1" id="KW-0812">Transmembrane</keyword>
<keyword evidence="3" id="KW-1185">Reference proteome</keyword>
<keyword evidence="1" id="KW-1133">Transmembrane helix</keyword>
<geneLocation type="plasmid" evidence="2">
    <name>unnamed</name>
</geneLocation>
<dbReference type="RefSeq" id="WP_322445344.1">
    <property type="nucleotide sequence ID" value="NZ_JAXOFX010000002.1"/>
</dbReference>
<reference evidence="2 3" key="1">
    <citation type="submission" date="2023-11" db="EMBL/GenBank/DDBJ databases">
        <title>Bacillus jintuensis, isolated from a mudflat on the Beibu Gulf coast.</title>
        <authorList>
            <person name="Li M."/>
        </authorList>
    </citation>
    <scope>NUCLEOTIDE SEQUENCE [LARGE SCALE GENOMIC DNA]</scope>
    <source>
        <strain evidence="2 3">31A1R</strain>
        <plasmid evidence="2">unnamed</plasmid>
    </source>
</reference>
<evidence type="ECO:0008006" key="4">
    <source>
        <dbReference type="Google" id="ProtNLM"/>
    </source>
</evidence>